<reference evidence="18" key="1">
    <citation type="submission" date="2020-10" db="EMBL/GenBank/DDBJ databases">
        <authorList>
            <person name="Gilroy R."/>
        </authorList>
    </citation>
    <scope>NUCLEOTIDE SEQUENCE</scope>
    <source>
        <strain evidence="18">F1-3629</strain>
    </source>
</reference>
<evidence type="ECO:0000256" key="11">
    <source>
        <dbReference type="ARBA" id="ARBA00038053"/>
    </source>
</evidence>
<dbReference type="GO" id="GO:0051301">
    <property type="term" value="P:cell division"/>
    <property type="evidence" value="ECO:0007669"/>
    <property type="project" value="InterPro"/>
</dbReference>
<dbReference type="GO" id="GO:0005886">
    <property type="term" value="C:plasma membrane"/>
    <property type="evidence" value="ECO:0007669"/>
    <property type="project" value="TreeGrafter"/>
</dbReference>
<keyword evidence="4 17" id="KW-0812">Transmembrane</keyword>
<feature type="transmembrane region" description="Helical" evidence="17">
    <location>
        <begin position="348"/>
        <end position="365"/>
    </location>
</feature>
<dbReference type="Proteomes" id="UP000771749">
    <property type="component" value="Unassembled WGS sequence"/>
</dbReference>
<dbReference type="PANTHER" id="PTHR30474:SF2">
    <property type="entry name" value="PEPTIDOGLYCAN GLYCOSYLTRANSFERASE FTSW-RELATED"/>
    <property type="match status" value="1"/>
</dbReference>
<accession>A0A940IG90</accession>
<sequence>MKEETNNAGTSPKEGGIWGIIDRIQGDKVIWIILSILILFSIVSIFSSTTLLANEHRGTSRVDIFIDQLKIVLTGIIVIFVCYKIPYIKLFRILSKYGFAVSLVLLTCLVLDIRAVEANEAKRSLDLWVFDVHVYEVTKVAMIMYLAWAVHAFGNDSFRMVGRIAEKIPKLAFLEKPGWKLWIYIYIPILTVCVLIFAGSASSALFIGGIMVLTILAGGIKFREILKLLPLMAAALAVCIFIWAVSGGKTFKRVGTALSRTGLTEIVENVTGRPVVSVKSYNDRTILELDPDSEEFNKAVDAIRQPESAKIAIHEGGIFGKGPGGSTQKYTVALIFSDYMYSFIVEEYGLWGGILIIILYISLLARATIIVKCCDNVFAKTAVAGLSMLITGQALMHIYINLDMGLLTGQTLPLISHGKSSFLCFCVAFGIILSISKMTRAKIQKATEKAKPIGMEPDPDDPQAGLQDLEDFESGKIIQQ</sequence>
<evidence type="ECO:0000256" key="1">
    <source>
        <dbReference type="ARBA" id="ARBA00004141"/>
    </source>
</evidence>
<feature type="transmembrane region" description="Helical" evidence="17">
    <location>
        <begin position="420"/>
        <end position="436"/>
    </location>
</feature>
<evidence type="ECO:0000256" key="3">
    <source>
        <dbReference type="ARBA" id="ARBA00022679"/>
    </source>
</evidence>
<evidence type="ECO:0000256" key="9">
    <source>
        <dbReference type="ARBA" id="ARBA00032370"/>
    </source>
</evidence>
<evidence type="ECO:0000313" key="19">
    <source>
        <dbReference type="Proteomes" id="UP000771749"/>
    </source>
</evidence>
<dbReference type="GO" id="GO:0008360">
    <property type="term" value="P:regulation of cell shape"/>
    <property type="evidence" value="ECO:0007669"/>
    <property type="project" value="UniProtKB-KW"/>
</dbReference>
<evidence type="ECO:0000256" key="17">
    <source>
        <dbReference type="SAM" id="Phobius"/>
    </source>
</evidence>
<dbReference type="InterPro" id="IPR001182">
    <property type="entry name" value="FtsW/RodA"/>
</dbReference>
<evidence type="ECO:0000256" key="13">
    <source>
        <dbReference type="ARBA" id="ARBA00041418"/>
    </source>
</evidence>
<evidence type="ECO:0000256" key="8">
    <source>
        <dbReference type="ARBA" id="ARBA00023136"/>
    </source>
</evidence>
<evidence type="ECO:0000256" key="10">
    <source>
        <dbReference type="ARBA" id="ARBA00033270"/>
    </source>
</evidence>
<dbReference type="EMBL" id="JADIMJ010000047">
    <property type="protein sequence ID" value="MBO8453699.1"/>
    <property type="molecule type" value="Genomic_DNA"/>
</dbReference>
<comment type="catalytic activity">
    <reaction evidence="15">
        <text>[GlcNAc-(1-&gt;4)-Mur2Ac(oyl-L-Ala-gamma-D-Glu-L-Lys-D-Ala-D-Ala)](n)-di-trans,octa-cis-undecaprenyl diphosphate + beta-D-GlcNAc-(1-&gt;4)-Mur2Ac(oyl-L-Ala-gamma-D-Glu-L-Lys-D-Ala-D-Ala)-di-trans,octa-cis-undecaprenyl diphosphate = [GlcNAc-(1-&gt;4)-Mur2Ac(oyl-L-Ala-gamma-D-Glu-L-Lys-D-Ala-D-Ala)](n+1)-di-trans,octa-cis-undecaprenyl diphosphate + di-trans,octa-cis-undecaprenyl diphosphate + H(+)</text>
        <dbReference type="Rhea" id="RHEA:23708"/>
        <dbReference type="Rhea" id="RHEA-COMP:9602"/>
        <dbReference type="Rhea" id="RHEA-COMP:9603"/>
        <dbReference type="ChEBI" id="CHEBI:15378"/>
        <dbReference type="ChEBI" id="CHEBI:58405"/>
        <dbReference type="ChEBI" id="CHEBI:60033"/>
        <dbReference type="ChEBI" id="CHEBI:78435"/>
        <dbReference type="EC" id="2.4.99.28"/>
    </reaction>
</comment>
<evidence type="ECO:0000256" key="5">
    <source>
        <dbReference type="ARBA" id="ARBA00022960"/>
    </source>
</evidence>
<evidence type="ECO:0000256" key="4">
    <source>
        <dbReference type="ARBA" id="ARBA00022692"/>
    </source>
</evidence>
<feature type="transmembrane region" description="Helical" evidence="17">
    <location>
        <begin position="97"/>
        <end position="117"/>
    </location>
</feature>
<feature type="region of interest" description="Disordered" evidence="16">
    <location>
        <begin position="448"/>
        <end position="480"/>
    </location>
</feature>
<organism evidence="18 19">
    <name type="scientific">Candidatus Cryptobacteroides gallistercoris</name>
    <dbReference type="NCBI Taxonomy" id="2840765"/>
    <lineage>
        <taxon>Bacteria</taxon>
        <taxon>Pseudomonadati</taxon>
        <taxon>Bacteroidota</taxon>
        <taxon>Bacteroidia</taxon>
        <taxon>Bacteroidales</taxon>
        <taxon>Candidatus Cryptobacteroides</taxon>
    </lineage>
</organism>
<evidence type="ECO:0000256" key="14">
    <source>
        <dbReference type="ARBA" id="ARBA00044770"/>
    </source>
</evidence>
<feature type="transmembrane region" description="Helical" evidence="17">
    <location>
        <begin position="179"/>
        <end position="198"/>
    </location>
</feature>
<feature type="transmembrane region" description="Helical" evidence="17">
    <location>
        <begin position="229"/>
        <end position="246"/>
    </location>
</feature>
<keyword evidence="6" id="KW-0573">Peptidoglycan synthesis</keyword>
<proteinExistence type="inferred from homology"/>
<keyword evidence="2" id="KW-0328">Glycosyltransferase</keyword>
<evidence type="ECO:0000256" key="2">
    <source>
        <dbReference type="ARBA" id="ARBA00022676"/>
    </source>
</evidence>
<name>A0A940IG90_9BACT</name>
<dbReference type="EC" id="2.4.99.28" evidence="14"/>
<keyword evidence="8 17" id="KW-0472">Membrane</keyword>
<comment type="subcellular location">
    <subcellularLocation>
        <location evidence="1">Membrane</location>
        <topology evidence="1">Multi-pass membrane protein</topology>
    </subcellularLocation>
</comment>
<dbReference type="PANTHER" id="PTHR30474">
    <property type="entry name" value="CELL CYCLE PROTEIN"/>
    <property type="match status" value="1"/>
</dbReference>
<dbReference type="AlphaFoldDB" id="A0A940IG90"/>
<evidence type="ECO:0000313" key="18">
    <source>
        <dbReference type="EMBL" id="MBO8453699.1"/>
    </source>
</evidence>
<evidence type="ECO:0000256" key="15">
    <source>
        <dbReference type="ARBA" id="ARBA00049902"/>
    </source>
</evidence>
<evidence type="ECO:0000256" key="7">
    <source>
        <dbReference type="ARBA" id="ARBA00022989"/>
    </source>
</evidence>
<dbReference type="GO" id="GO:0008955">
    <property type="term" value="F:peptidoglycan glycosyltransferase activity"/>
    <property type="evidence" value="ECO:0007669"/>
    <property type="project" value="UniProtKB-EC"/>
</dbReference>
<comment type="caution">
    <text evidence="18">The sequence shown here is derived from an EMBL/GenBank/DDBJ whole genome shotgun (WGS) entry which is preliminary data.</text>
</comment>
<dbReference type="GO" id="GO:0032153">
    <property type="term" value="C:cell division site"/>
    <property type="evidence" value="ECO:0007669"/>
    <property type="project" value="TreeGrafter"/>
</dbReference>
<evidence type="ECO:0000256" key="16">
    <source>
        <dbReference type="SAM" id="MobiDB-lite"/>
    </source>
</evidence>
<keyword evidence="5" id="KW-0133">Cell shape</keyword>
<reference evidence="18" key="2">
    <citation type="journal article" date="2021" name="PeerJ">
        <title>Extensive microbial diversity within the chicken gut microbiome revealed by metagenomics and culture.</title>
        <authorList>
            <person name="Gilroy R."/>
            <person name="Ravi A."/>
            <person name="Getino M."/>
            <person name="Pursley I."/>
            <person name="Horton D.L."/>
            <person name="Alikhan N.F."/>
            <person name="Baker D."/>
            <person name="Gharbi K."/>
            <person name="Hall N."/>
            <person name="Watson M."/>
            <person name="Adriaenssens E.M."/>
            <person name="Foster-Nyarko E."/>
            <person name="Jarju S."/>
            <person name="Secka A."/>
            <person name="Antonio M."/>
            <person name="Oren A."/>
            <person name="Chaudhuri R.R."/>
            <person name="La Ragione R."/>
            <person name="Hildebrand F."/>
            <person name="Pallen M.J."/>
        </authorList>
    </citation>
    <scope>NUCLEOTIDE SEQUENCE</scope>
    <source>
        <strain evidence="18">F1-3629</strain>
    </source>
</reference>
<feature type="transmembrane region" description="Helical" evidence="17">
    <location>
        <begin position="29"/>
        <end position="53"/>
    </location>
</feature>
<keyword evidence="7 17" id="KW-1133">Transmembrane helix</keyword>
<comment type="similarity">
    <text evidence="11">Belongs to the SEDS family. FtsW subfamily.</text>
</comment>
<evidence type="ECO:0000256" key="6">
    <source>
        <dbReference type="ARBA" id="ARBA00022984"/>
    </source>
</evidence>
<feature type="transmembrane region" description="Helical" evidence="17">
    <location>
        <begin position="137"/>
        <end position="158"/>
    </location>
</feature>
<protein>
    <recommendedName>
        <fullName evidence="12">Probable peptidoglycan glycosyltransferase FtsW</fullName>
        <ecNumber evidence="14">2.4.99.28</ecNumber>
    </recommendedName>
    <alternativeName>
        <fullName evidence="13">Cell division protein FtsW</fullName>
    </alternativeName>
    <alternativeName>
        <fullName evidence="10">Cell wall polymerase</fullName>
    </alternativeName>
    <alternativeName>
        <fullName evidence="9">Peptidoglycan polymerase</fullName>
    </alternativeName>
</protein>
<feature type="transmembrane region" description="Helical" evidence="17">
    <location>
        <begin position="65"/>
        <end position="85"/>
    </location>
</feature>
<dbReference type="GO" id="GO:0009252">
    <property type="term" value="P:peptidoglycan biosynthetic process"/>
    <property type="evidence" value="ECO:0007669"/>
    <property type="project" value="UniProtKB-KW"/>
</dbReference>
<keyword evidence="3" id="KW-0808">Transferase</keyword>
<dbReference type="GO" id="GO:0015648">
    <property type="term" value="F:lipid-linked peptidoglycan transporter activity"/>
    <property type="evidence" value="ECO:0007669"/>
    <property type="project" value="TreeGrafter"/>
</dbReference>
<feature type="transmembrane region" description="Helical" evidence="17">
    <location>
        <begin position="377"/>
        <end position="400"/>
    </location>
</feature>
<dbReference type="Pfam" id="PF01098">
    <property type="entry name" value="FTSW_RODA_SPOVE"/>
    <property type="match status" value="1"/>
</dbReference>
<evidence type="ECO:0000256" key="12">
    <source>
        <dbReference type="ARBA" id="ARBA00041185"/>
    </source>
</evidence>
<gene>
    <name evidence="18" type="ORF">IAC07_03115</name>
</gene>
<feature type="transmembrane region" description="Helical" evidence="17">
    <location>
        <begin position="204"/>
        <end position="222"/>
    </location>
</feature>